<feature type="region of interest" description="Disordered" evidence="15">
    <location>
        <begin position="1061"/>
        <end position="1093"/>
    </location>
</feature>
<dbReference type="SMART" id="SM00451">
    <property type="entry name" value="ZnF_U1"/>
    <property type="match status" value="1"/>
</dbReference>
<dbReference type="GO" id="GO:0003676">
    <property type="term" value="F:nucleic acid binding"/>
    <property type="evidence" value="ECO:0007669"/>
    <property type="project" value="InterPro"/>
</dbReference>
<dbReference type="InterPro" id="IPR003604">
    <property type="entry name" value="Matrin/U1-like-C_Znf_C2H2"/>
</dbReference>
<keyword evidence="8" id="KW-0862">Zinc</keyword>
<evidence type="ECO:0000256" key="14">
    <source>
        <dbReference type="ARBA" id="ARBA00048014"/>
    </source>
</evidence>
<feature type="transmembrane region" description="Helical" evidence="16">
    <location>
        <begin position="964"/>
        <end position="986"/>
    </location>
</feature>
<feature type="compositionally biased region" description="Polar residues" evidence="15">
    <location>
        <begin position="133"/>
        <end position="143"/>
    </location>
</feature>
<dbReference type="InterPro" id="IPR029044">
    <property type="entry name" value="Nucleotide-diphossugar_trans"/>
</dbReference>
<evidence type="ECO:0000313" key="19">
    <source>
        <dbReference type="Proteomes" id="UP000183567"/>
    </source>
</evidence>
<dbReference type="SUPFAM" id="SSF57667">
    <property type="entry name" value="beta-beta-alpha zinc fingers"/>
    <property type="match status" value="1"/>
</dbReference>
<evidence type="ECO:0000256" key="8">
    <source>
        <dbReference type="ARBA" id="ARBA00022833"/>
    </source>
</evidence>
<comment type="catalytic activity">
    <reaction evidence="14">
        <text>[(1-&gt;4)-N-acetyl-beta-D-glucosaminyl](n) + UDP-N-acetyl-alpha-D-glucosamine = [(1-&gt;4)-N-acetyl-beta-D-glucosaminyl](n+1) + UDP + H(+)</text>
        <dbReference type="Rhea" id="RHEA:16637"/>
        <dbReference type="Rhea" id="RHEA-COMP:9593"/>
        <dbReference type="Rhea" id="RHEA-COMP:9595"/>
        <dbReference type="ChEBI" id="CHEBI:15378"/>
        <dbReference type="ChEBI" id="CHEBI:17029"/>
        <dbReference type="ChEBI" id="CHEBI:57705"/>
        <dbReference type="ChEBI" id="CHEBI:58223"/>
        <dbReference type="EC" id="2.4.1.16"/>
    </reaction>
</comment>
<proteinExistence type="predicted"/>
<feature type="transmembrane region" description="Helical" evidence="16">
    <location>
        <begin position="688"/>
        <end position="707"/>
    </location>
</feature>
<name>A0A1J8PLJ2_9AGAM</name>
<evidence type="ECO:0000256" key="7">
    <source>
        <dbReference type="ARBA" id="ARBA00022771"/>
    </source>
</evidence>
<feature type="transmembrane region" description="Helical" evidence="16">
    <location>
        <begin position="827"/>
        <end position="848"/>
    </location>
</feature>
<dbReference type="GO" id="GO:0008270">
    <property type="term" value="F:zinc ion binding"/>
    <property type="evidence" value="ECO:0007669"/>
    <property type="project" value="UniProtKB-KW"/>
</dbReference>
<feature type="region of interest" description="Disordered" evidence="15">
    <location>
        <begin position="111"/>
        <end position="155"/>
    </location>
</feature>
<feature type="domain" description="Matrin-type" evidence="17">
    <location>
        <begin position="991"/>
        <end position="1022"/>
    </location>
</feature>
<dbReference type="InterPro" id="IPR004835">
    <property type="entry name" value="Chitin_synth"/>
</dbReference>
<feature type="compositionally biased region" description="Low complexity" evidence="15">
    <location>
        <begin position="1070"/>
        <end position="1079"/>
    </location>
</feature>
<feature type="compositionally biased region" description="Polar residues" evidence="15">
    <location>
        <begin position="61"/>
        <end position="74"/>
    </location>
</feature>
<dbReference type="Proteomes" id="UP000183567">
    <property type="component" value="Unassembled WGS sequence"/>
</dbReference>
<dbReference type="Pfam" id="PF08407">
    <property type="entry name" value="Chitin_synth_1N"/>
    <property type="match status" value="1"/>
</dbReference>
<feature type="compositionally biased region" description="Low complexity" evidence="15">
    <location>
        <begin position="202"/>
        <end position="216"/>
    </location>
</feature>
<evidence type="ECO:0000256" key="10">
    <source>
        <dbReference type="ARBA" id="ARBA00023136"/>
    </source>
</evidence>
<keyword evidence="10 16" id="KW-0472">Membrane</keyword>
<evidence type="ECO:0000256" key="12">
    <source>
        <dbReference type="ARBA" id="ARBA00023316"/>
    </source>
</evidence>
<dbReference type="Pfam" id="PF01644">
    <property type="entry name" value="Chitin_synth_1"/>
    <property type="match status" value="1"/>
</dbReference>
<feature type="compositionally biased region" description="Basic residues" evidence="15">
    <location>
        <begin position="1312"/>
        <end position="1321"/>
    </location>
</feature>
<feature type="compositionally biased region" description="Basic and acidic residues" evidence="15">
    <location>
        <begin position="1154"/>
        <end position="1168"/>
    </location>
</feature>
<protein>
    <recommendedName>
        <fullName evidence="3">chitin synthase</fullName>
        <ecNumber evidence="3">2.4.1.16</ecNumber>
    </recommendedName>
</protein>
<dbReference type="InterPro" id="IPR013616">
    <property type="entry name" value="Chitin_synth_N"/>
</dbReference>
<dbReference type="SUPFAM" id="SSF53448">
    <property type="entry name" value="Nucleotide-diphospho-sugar transferases"/>
    <property type="match status" value="1"/>
</dbReference>
<dbReference type="Gene3D" id="3.30.160.60">
    <property type="entry name" value="Classic Zinc Finger"/>
    <property type="match status" value="1"/>
</dbReference>
<keyword evidence="11" id="KW-0539">Nucleus</keyword>
<keyword evidence="4" id="KW-0808">Transferase</keyword>
<keyword evidence="7" id="KW-0863">Zinc-finger</keyword>
<comment type="caution">
    <text evidence="18">The sequence shown here is derived from an EMBL/GenBank/DDBJ whole genome shotgun (WGS) entry which is preliminary data.</text>
</comment>
<feature type="region of interest" description="Disordered" evidence="15">
    <location>
        <begin position="1133"/>
        <end position="1171"/>
    </location>
</feature>
<dbReference type="InterPro" id="IPR036236">
    <property type="entry name" value="Znf_C2H2_sf"/>
</dbReference>
<keyword evidence="5 16" id="KW-0812">Transmembrane</keyword>
<dbReference type="OrthoDB" id="26569at2759"/>
<evidence type="ECO:0000256" key="15">
    <source>
        <dbReference type="SAM" id="MobiDB-lite"/>
    </source>
</evidence>
<feature type="region of interest" description="Disordered" evidence="15">
    <location>
        <begin position="1283"/>
        <end position="1321"/>
    </location>
</feature>
<feature type="transmembrane region" description="Helical" evidence="16">
    <location>
        <begin position="727"/>
        <end position="751"/>
    </location>
</feature>
<comment type="subcellular location">
    <subcellularLocation>
        <location evidence="2">Membrane</location>
        <topology evidence="2">Multi-pass membrane protein</topology>
    </subcellularLocation>
    <subcellularLocation>
        <location evidence="1">Nucleus</location>
    </subcellularLocation>
</comment>
<dbReference type="GO" id="GO:0071555">
    <property type="term" value="P:cell wall organization"/>
    <property type="evidence" value="ECO:0007669"/>
    <property type="project" value="UniProtKB-KW"/>
</dbReference>
<feature type="compositionally biased region" description="Acidic residues" evidence="15">
    <location>
        <begin position="15"/>
        <end position="24"/>
    </location>
</feature>
<feature type="transmembrane region" description="Helical" evidence="16">
    <location>
        <begin position="860"/>
        <end position="877"/>
    </location>
</feature>
<feature type="transmembrane region" description="Helical" evidence="16">
    <location>
        <begin position="763"/>
        <end position="783"/>
    </location>
</feature>
<dbReference type="Pfam" id="PF06220">
    <property type="entry name" value="zf-U1"/>
    <property type="match status" value="1"/>
</dbReference>
<dbReference type="PANTHER" id="PTHR22914:SF38">
    <property type="entry name" value="CHITIN SYNTHASE 2"/>
    <property type="match status" value="1"/>
</dbReference>
<evidence type="ECO:0000256" key="2">
    <source>
        <dbReference type="ARBA" id="ARBA00004141"/>
    </source>
</evidence>
<dbReference type="CDD" id="cd04190">
    <property type="entry name" value="Chitin_synth_C"/>
    <property type="match status" value="1"/>
</dbReference>
<feature type="compositionally biased region" description="Polar residues" evidence="15">
    <location>
        <begin position="225"/>
        <end position="236"/>
    </location>
</feature>
<dbReference type="GO" id="GO:0016020">
    <property type="term" value="C:membrane"/>
    <property type="evidence" value="ECO:0007669"/>
    <property type="project" value="UniProtKB-SubCell"/>
</dbReference>
<comment type="function">
    <text evidence="13">Polymerizes chitin, a structural polymer of the cell wall and septum, by transferring the sugar moiety of UDP-GlcNAc to the non-reducing end of the growing chitin polymer.</text>
</comment>
<feature type="region of interest" description="Disordered" evidence="15">
    <location>
        <begin position="1"/>
        <end position="32"/>
    </location>
</feature>
<evidence type="ECO:0000256" key="3">
    <source>
        <dbReference type="ARBA" id="ARBA00012543"/>
    </source>
</evidence>
<organism evidence="18 19">
    <name type="scientific">Rhizopogon vesiculosus</name>
    <dbReference type="NCBI Taxonomy" id="180088"/>
    <lineage>
        <taxon>Eukaryota</taxon>
        <taxon>Fungi</taxon>
        <taxon>Dikarya</taxon>
        <taxon>Basidiomycota</taxon>
        <taxon>Agaricomycotina</taxon>
        <taxon>Agaricomycetes</taxon>
        <taxon>Agaricomycetidae</taxon>
        <taxon>Boletales</taxon>
        <taxon>Suillineae</taxon>
        <taxon>Rhizopogonaceae</taxon>
        <taxon>Rhizopogon</taxon>
    </lineage>
</organism>
<evidence type="ECO:0000256" key="9">
    <source>
        <dbReference type="ARBA" id="ARBA00022989"/>
    </source>
</evidence>
<feature type="region of interest" description="Disordered" evidence="15">
    <location>
        <begin position="61"/>
        <end position="92"/>
    </location>
</feature>
<dbReference type="InterPro" id="IPR000690">
    <property type="entry name" value="Matrin/U1-C_Znf_C2H2"/>
</dbReference>
<evidence type="ECO:0000256" key="11">
    <source>
        <dbReference type="ARBA" id="ARBA00023242"/>
    </source>
</evidence>
<dbReference type="GO" id="GO:0030428">
    <property type="term" value="C:cell septum"/>
    <property type="evidence" value="ECO:0007669"/>
    <property type="project" value="TreeGrafter"/>
</dbReference>
<evidence type="ECO:0000256" key="16">
    <source>
        <dbReference type="SAM" id="Phobius"/>
    </source>
</evidence>
<reference evidence="18 19" key="1">
    <citation type="submission" date="2016-03" db="EMBL/GenBank/DDBJ databases">
        <title>Comparative genomics of the ectomycorrhizal sister species Rhizopogon vinicolor and Rhizopogon vesiculosus (Basidiomycota: Boletales) reveals a divergence of the mating type B locus.</title>
        <authorList>
            <person name="Mujic A.B."/>
            <person name="Kuo A."/>
            <person name="Tritt A."/>
            <person name="Lipzen A."/>
            <person name="Chen C."/>
            <person name="Johnson J."/>
            <person name="Sharma A."/>
            <person name="Barry K."/>
            <person name="Grigoriev I.V."/>
            <person name="Spatafora J.W."/>
        </authorList>
    </citation>
    <scope>NUCLEOTIDE SEQUENCE [LARGE SCALE GENOMIC DNA]</scope>
    <source>
        <strain evidence="18 19">AM-OR11-056</strain>
    </source>
</reference>
<accession>A0A1J8PLJ2</accession>
<dbReference type="GO" id="GO:0005634">
    <property type="term" value="C:nucleus"/>
    <property type="evidence" value="ECO:0007669"/>
    <property type="project" value="UniProtKB-SubCell"/>
</dbReference>
<dbReference type="PROSITE" id="PS50171">
    <property type="entry name" value="ZF_MATRIN"/>
    <property type="match status" value="1"/>
</dbReference>
<dbReference type="PANTHER" id="PTHR22914">
    <property type="entry name" value="CHITIN SYNTHASE"/>
    <property type="match status" value="1"/>
</dbReference>
<dbReference type="InterPro" id="IPR013085">
    <property type="entry name" value="U1-CZ_Znf_C2H2"/>
</dbReference>
<keyword evidence="12" id="KW-0961">Cell wall biogenesis/degradation</keyword>
<evidence type="ECO:0000256" key="4">
    <source>
        <dbReference type="ARBA" id="ARBA00022676"/>
    </source>
</evidence>
<evidence type="ECO:0000256" key="13">
    <source>
        <dbReference type="ARBA" id="ARBA00024009"/>
    </source>
</evidence>
<feature type="region of interest" description="Disordered" evidence="15">
    <location>
        <begin position="200"/>
        <end position="248"/>
    </location>
</feature>
<evidence type="ECO:0000259" key="17">
    <source>
        <dbReference type="PROSITE" id="PS50171"/>
    </source>
</evidence>
<dbReference type="GO" id="GO:0071944">
    <property type="term" value="C:cell periphery"/>
    <property type="evidence" value="ECO:0007669"/>
    <property type="project" value="TreeGrafter"/>
</dbReference>
<sequence>MKRAASRKPAPTVSESDDVNEDAESQQPFIGLNNSTDALYTYTDRAVDETLNRHSVSSYESANSEAYFSHSTATKAHLPADSRPPPERYQPGQLLPTIMTGETLDLEEYTAAEPTSSQGHDPFSDHNTPLHPYQQTPLVQHSPTRVLPQPPSNASHEHLVAAPFSSTPTVYSHYDKGSPPAFDNSIDHFKRDTEAYASGNFTRSSYRPPRSRSPTPFLDEDYKLDTNNVTHYTGYSQPGEYNPYEDEKTAPKDEYDISQYADAPGSEEYYDHGEKTPGASVGYSEPDTPVETRHFGPAPVGRVRRRLKKKRVQLTNGNLVVDLNVPPKLVLPYRGEAEMTKTRYTAVTCDPDDFEKEKFFLRQNENGRTTELFIVITMYNEDEILFCRTLYGVMRNIAHLCSRKNSQTWGPDAWKKVVVCIVADGRKKIHARVLDCLTLLGVYQPGDHMKNKVNDKEVTAHLFEYTTSFALDPNLHFKYPDKGIVPTQIIFCMKEKNQKKINSHRWFFNAFGPVLQPNICVLLDVGTRPGNNSIYRLWKTFDVNSNVGGACGEIAVYKGKNWQYLLNPLVAAQNFEYKLSNILDKPTESVFGYISVLPGAFSAYRYIALANNKDGTGPLASYFKGEVLHGHDTDIFTSNMYLAEDRILCFELIAKANSNWVLKYVKGAVGETDVPDALPEFISQRRRWLNGSFFAAVYAVAHVGQIMRSGHSFSRKVALMIETVYNIINMIFSWFGIGNFYLFFVILSSSLEDKSFGVPSIKYFNAIIQYFLASIIIACFLLSMGNKPKAAHRKYLLASLFLAVLMVYLIIASVLCGVAAYTQAGGGVVLLSVAITYGVYILSSFLAFDPWHMFTSFIQYILLSPTYMNILSIYAFSNLDDISWGTKQDAVPDADLGAAVQDSHSQVDIAMLAEAADVNGIYEESIDNLKHRKPANKEKGGEITERERQMAAVDYYANVRTNVLLAWVLSNLLVTLLSTAMSEYWVSRKRYHCKYCNIFIADDVPSKQHHENGMRHKGNVERFVRGLYKAGEKAVKDKDEEKREMERIGRAAAEAYAQDVGAGRGGVGSSSGATPAAAPAHKKPPLKPSNPYANYSTAASLGYVDPDAERAKAEADMRQTMGVAGEWQFVPSTSASPAPIQNEVPSAVGSATEETIRSSDGDRKREAPVDDIEDERSFKLRKKTVDVGFGELYDPGLIPIKLKVKKEELTDSQPAVEDVKSDVQDTRSTDAPKMKIQWKRAAFQPAVDELLLDGAIADSGGERAPETKVEEHVKEEVVTAKAELEPPIPLEPVKKEEEIPPSLDAPAPTGLFRKRKLPMRR</sequence>
<keyword evidence="9 16" id="KW-1133">Transmembrane helix</keyword>
<evidence type="ECO:0000256" key="1">
    <source>
        <dbReference type="ARBA" id="ARBA00004123"/>
    </source>
</evidence>
<evidence type="ECO:0000313" key="18">
    <source>
        <dbReference type="EMBL" id="OJA08683.1"/>
    </source>
</evidence>
<evidence type="ECO:0000256" key="6">
    <source>
        <dbReference type="ARBA" id="ARBA00022723"/>
    </source>
</evidence>
<dbReference type="GO" id="GO:0004100">
    <property type="term" value="F:chitin synthase activity"/>
    <property type="evidence" value="ECO:0007669"/>
    <property type="project" value="UniProtKB-EC"/>
</dbReference>
<keyword evidence="4" id="KW-0328">Glycosyltransferase</keyword>
<dbReference type="EMBL" id="LVVM01006237">
    <property type="protein sequence ID" value="OJA08683.1"/>
    <property type="molecule type" value="Genomic_DNA"/>
</dbReference>
<gene>
    <name evidence="18" type="ORF">AZE42_01177</name>
</gene>
<keyword evidence="6" id="KW-0479">Metal-binding</keyword>
<dbReference type="STRING" id="180088.A0A1J8PLJ2"/>
<dbReference type="EC" id="2.4.1.16" evidence="3"/>
<dbReference type="GO" id="GO:0006031">
    <property type="term" value="P:chitin biosynthetic process"/>
    <property type="evidence" value="ECO:0007669"/>
    <property type="project" value="TreeGrafter"/>
</dbReference>
<feature type="transmembrane region" description="Helical" evidence="16">
    <location>
        <begin position="795"/>
        <end position="821"/>
    </location>
</feature>
<keyword evidence="19" id="KW-1185">Reference proteome</keyword>
<evidence type="ECO:0000256" key="5">
    <source>
        <dbReference type="ARBA" id="ARBA00022692"/>
    </source>
</evidence>